<comment type="similarity">
    <text evidence="1">Belongs to the CdaR family.</text>
</comment>
<evidence type="ECO:0000313" key="6">
    <source>
        <dbReference type="Proteomes" id="UP000287156"/>
    </source>
</evidence>
<organism evidence="5 6">
    <name type="scientific">Siminovitchia acidinfaciens</name>
    <dbReference type="NCBI Taxonomy" id="2321395"/>
    <lineage>
        <taxon>Bacteria</taxon>
        <taxon>Bacillati</taxon>
        <taxon>Bacillota</taxon>
        <taxon>Bacilli</taxon>
        <taxon>Bacillales</taxon>
        <taxon>Bacillaceae</taxon>
        <taxon>Siminovitchia</taxon>
    </lineage>
</organism>
<dbReference type="InterPro" id="IPR042070">
    <property type="entry name" value="PucR_C-HTH_sf"/>
</dbReference>
<dbReference type="Proteomes" id="UP000287156">
    <property type="component" value="Unassembled WGS sequence"/>
</dbReference>
<dbReference type="InterPro" id="IPR008599">
    <property type="entry name" value="Diacid_rec"/>
</dbReference>
<feature type="domain" description="PucR C-terminal helix-turn-helix" evidence="3">
    <location>
        <begin position="331"/>
        <end position="388"/>
    </location>
</feature>
<comment type="caution">
    <text evidence="5">The sequence shown here is derived from an EMBL/GenBank/DDBJ whole genome shotgun (WGS) entry which is preliminary data.</text>
</comment>
<reference evidence="5" key="1">
    <citation type="submission" date="2018-12" db="EMBL/GenBank/DDBJ databases">
        <authorList>
            <person name="Sun L."/>
            <person name="Chen Z."/>
        </authorList>
    </citation>
    <scope>NUCLEOTIDE SEQUENCE [LARGE SCALE GENOMIC DNA]</scope>
    <source>
        <strain evidence="5">3-2-2</strain>
    </source>
</reference>
<accession>A0A429Y7S2</accession>
<sequence length="392" mass="45077">MKILEQVAQSIVEQTSSLLGVSMSITNAEGLIIGCDRKERVGTLHRVSVQVIKDGREAIFTKEKAATLENVLPGVAVPIRFNQQIIGVLGIIGEPSEVKKYVKFVRNHVEMMLQENFKTESFFVQMKTTEVFVQHLIHYKEWENKKDLESYSELLGVQFDKPKVCILIHLPSLVRTHTEARQFAKLSLLELNNLICHLFQESMEDIICPISQDQWIVIKEVKARDLLRLKKLCERAAEKLNSFMDQQNLHCKVSISYGKSYEGFGGVSRSYRQAHKTLMVGLEKRPEDTVYSFDSWTILPDIFLEGIDLSFMELFSDDIEVIWDHPEADMLVETFIAYCESSMNISQAARNLYVHRNTLIYRLNKISELFHIDTQSFEQCLVLYVALKKGTS</sequence>
<gene>
    <name evidence="5" type="ORF">D4T97_002845</name>
</gene>
<dbReference type="AlphaFoldDB" id="A0A429Y7S2"/>
<dbReference type="InterPro" id="IPR025736">
    <property type="entry name" value="PucR_C-HTH_dom"/>
</dbReference>
<dbReference type="PANTHER" id="PTHR33744">
    <property type="entry name" value="CARBOHYDRATE DIACID REGULATOR"/>
    <property type="match status" value="1"/>
</dbReference>
<dbReference type="RefSeq" id="WP_126047431.1">
    <property type="nucleotide sequence ID" value="NZ_QYTV02000001.1"/>
</dbReference>
<dbReference type="EMBL" id="QYTV02000001">
    <property type="protein sequence ID" value="RST77438.1"/>
    <property type="molecule type" value="Genomic_DNA"/>
</dbReference>
<proteinExistence type="inferred from homology"/>
<dbReference type="OrthoDB" id="9792148at2"/>
<dbReference type="Pfam" id="PF13556">
    <property type="entry name" value="HTH_30"/>
    <property type="match status" value="1"/>
</dbReference>
<keyword evidence="6" id="KW-1185">Reference proteome</keyword>
<dbReference type="PANTHER" id="PTHR33744:SF15">
    <property type="entry name" value="CARBOHYDRATE DIACID REGULATOR"/>
    <property type="match status" value="1"/>
</dbReference>
<evidence type="ECO:0000256" key="1">
    <source>
        <dbReference type="ARBA" id="ARBA00006754"/>
    </source>
</evidence>
<dbReference type="InterPro" id="IPR051448">
    <property type="entry name" value="CdaR-like_regulators"/>
</dbReference>
<evidence type="ECO:0000259" key="4">
    <source>
        <dbReference type="Pfam" id="PF17853"/>
    </source>
</evidence>
<name>A0A429Y7S2_9BACI</name>
<dbReference type="InterPro" id="IPR041522">
    <property type="entry name" value="CdaR_GGDEF"/>
</dbReference>
<feature type="domain" description="CdaR GGDEF-like" evidence="4">
    <location>
        <begin position="145"/>
        <end position="279"/>
    </location>
</feature>
<evidence type="ECO:0000259" key="2">
    <source>
        <dbReference type="Pfam" id="PF05651"/>
    </source>
</evidence>
<protein>
    <recommendedName>
        <fullName evidence="7">Carbohydrate diacid regulator</fullName>
    </recommendedName>
</protein>
<evidence type="ECO:0000313" key="5">
    <source>
        <dbReference type="EMBL" id="RST77438.1"/>
    </source>
</evidence>
<dbReference type="SUPFAM" id="SSF46689">
    <property type="entry name" value="Homeodomain-like"/>
    <property type="match status" value="1"/>
</dbReference>
<dbReference type="Pfam" id="PF05651">
    <property type="entry name" value="Diacid_rec"/>
    <property type="match status" value="1"/>
</dbReference>
<dbReference type="Gene3D" id="1.10.10.2840">
    <property type="entry name" value="PucR C-terminal helix-turn-helix domain"/>
    <property type="match status" value="1"/>
</dbReference>
<evidence type="ECO:0008006" key="7">
    <source>
        <dbReference type="Google" id="ProtNLM"/>
    </source>
</evidence>
<dbReference type="InterPro" id="IPR009057">
    <property type="entry name" value="Homeodomain-like_sf"/>
</dbReference>
<feature type="domain" description="Putative sugar diacid recognition" evidence="2">
    <location>
        <begin position="5"/>
        <end position="136"/>
    </location>
</feature>
<evidence type="ECO:0000259" key="3">
    <source>
        <dbReference type="Pfam" id="PF13556"/>
    </source>
</evidence>
<dbReference type="Pfam" id="PF17853">
    <property type="entry name" value="GGDEF_2"/>
    <property type="match status" value="1"/>
</dbReference>